<name>A0A975ARP6_9GAMM</name>
<keyword evidence="2" id="KW-1185">Reference proteome</keyword>
<protein>
    <submittedName>
        <fullName evidence="1">Uncharacterized protein</fullName>
    </submittedName>
</protein>
<accession>A0A975ARP6</accession>
<proteinExistence type="predicted"/>
<dbReference type="RefSeq" id="WP_200613324.1">
    <property type="nucleotide sequence ID" value="NZ_CP071518.1"/>
</dbReference>
<sequence length="167" mass="18133">MEGWKNFFLAMDWKSVLVAGFAGTLLGAFLKEAAKDGYTRLSKRYFPSAGPEPEPAISKLTLAEVVELFKASPPLQRKHVEKGLVGVGVQWDLEFGSGTERFGTLSVTMGPEQKPGAPIVAVICDVPSKLYPQLQVLHSRKPVRVTGRIAAVTSMVITLSHAKLDIL</sequence>
<dbReference type="KEGG" id="lsf:I8J32_015640"/>
<dbReference type="EMBL" id="CP071518">
    <property type="protein sequence ID" value="QSX78109.1"/>
    <property type="molecule type" value="Genomic_DNA"/>
</dbReference>
<dbReference type="AlphaFoldDB" id="A0A975ARP6"/>
<gene>
    <name evidence="1" type="ORF">I8J32_015640</name>
</gene>
<evidence type="ECO:0000313" key="1">
    <source>
        <dbReference type="EMBL" id="QSX78109.1"/>
    </source>
</evidence>
<reference evidence="1 2" key="1">
    <citation type="submission" date="2021-03" db="EMBL/GenBank/DDBJ databases">
        <title>Lysobacter sp. nov. isolated from soil of gangwondo yeongwol, south Korea.</title>
        <authorList>
            <person name="Kim K.R."/>
            <person name="Kim K.H."/>
            <person name="Jeon C.O."/>
        </authorList>
    </citation>
    <scope>NUCLEOTIDE SEQUENCE [LARGE SCALE GENOMIC DNA]</scope>
    <source>
        <strain evidence="1 2">R19</strain>
    </source>
</reference>
<dbReference type="Proteomes" id="UP000639274">
    <property type="component" value="Chromosome"/>
</dbReference>
<organism evidence="1 2">
    <name type="scientific">Agrilutibacter solisilvae</name>
    <dbReference type="NCBI Taxonomy" id="2763317"/>
    <lineage>
        <taxon>Bacteria</taxon>
        <taxon>Pseudomonadati</taxon>
        <taxon>Pseudomonadota</taxon>
        <taxon>Gammaproteobacteria</taxon>
        <taxon>Lysobacterales</taxon>
        <taxon>Lysobacteraceae</taxon>
        <taxon>Agrilutibacter</taxon>
    </lineage>
</organism>
<evidence type="ECO:0000313" key="2">
    <source>
        <dbReference type="Proteomes" id="UP000639274"/>
    </source>
</evidence>